<keyword evidence="8" id="KW-0325">Glycoprotein</keyword>
<keyword evidence="2" id="KW-0812">Transmembrane</keyword>
<dbReference type="SUPFAM" id="SSF48726">
    <property type="entry name" value="Immunoglobulin"/>
    <property type="match status" value="1"/>
</dbReference>
<evidence type="ECO:0000256" key="3">
    <source>
        <dbReference type="ARBA" id="ARBA00022729"/>
    </source>
</evidence>
<evidence type="ECO:0000256" key="4">
    <source>
        <dbReference type="ARBA" id="ARBA00022989"/>
    </source>
</evidence>
<dbReference type="InterPro" id="IPR015321">
    <property type="entry name" value="TypeI_recpt_CBD"/>
</dbReference>
<evidence type="ECO:0000259" key="11">
    <source>
        <dbReference type="PROSITE" id="PS50835"/>
    </source>
</evidence>
<dbReference type="GO" id="GO:0009897">
    <property type="term" value="C:external side of plasma membrane"/>
    <property type="evidence" value="ECO:0007669"/>
    <property type="project" value="TreeGrafter"/>
</dbReference>
<feature type="non-terminal residue" evidence="12">
    <location>
        <position position="300"/>
    </location>
</feature>
<proteinExistence type="predicted"/>
<keyword evidence="13" id="KW-1185">Reference proteome</keyword>
<name>A0A1A6HZ70_NEOLE</name>
<dbReference type="Pfam" id="PF00047">
    <property type="entry name" value="ig"/>
    <property type="match status" value="1"/>
</dbReference>
<dbReference type="PROSITE" id="PS50835">
    <property type="entry name" value="IG_LIKE"/>
    <property type="match status" value="1"/>
</dbReference>
<dbReference type="Proteomes" id="UP000092124">
    <property type="component" value="Unassembled WGS sequence"/>
</dbReference>
<protein>
    <recommendedName>
        <fullName evidence="11">Ig-like domain-containing protein</fullName>
    </recommendedName>
</protein>
<dbReference type="InterPro" id="IPR036179">
    <property type="entry name" value="Ig-like_dom_sf"/>
</dbReference>
<evidence type="ECO:0000256" key="8">
    <source>
        <dbReference type="ARBA" id="ARBA00023180"/>
    </source>
</evidence>
<sequence>VANDTVTSLPGATVTLICPGKEAEGNVTIQWVYSGSQHRQWTTMGNTLLLRAVQLNDTGNYLCFLDGHLVGTVPLLVDVPPEDPKLSCFRKNPLVSATCEWVPSSAPSPTTKAVLFVKKINSTNTKSDFQVPCQYSQKFRSFSCQVEILEGDKAYYIVSLCVSNSVGSKSSSDVAFQSLKIVQPDPPMNLVVSAIPGRPRWLNLRVAQYQCIIHDALRGVKHVVQLRGKEELETGQWSEWSPEVTGTPWIGTWVCTEGEPRSTPAGILGSPTQVSDEDYDYEEEDLHIRSVKSTSSPGKR</sequence>
<keyword evidence="7" id="KW-0675">Receptor</keyword>
<dbReference type="InterPro" id="IPR003599">
    <property type="entry name" value="Ig_sub"/>
</dbReference>
<dbReference type="InterPro" id="IPR003598">
    <property type="entry name" value="Ig_sub2"/>
</dbReference>
<dbReference type="InterPro" id="IPR036116">
    <property type="entry name" value="FN3_sf"/>
</dbReference>
<dbReference type="Gene3D" id="2.60.40.10">
    <property type="entry name" value="Immunoglobulins"/>
    <property type="match status" value="3"/>
</dbReference>
<evidence type="ECO:0000256" key="5">
    <source>
        <dbReference type="ARBA" id="ARBA00023136"/>
    </source>
</evidence>
<dbReference type="SUPFAM" id="SSF49265">
    <property type="entry name" value="Fibronectin type III"/>
    <property type="match status" value="1"/>
</dbReference>
<dbReference type="PANTHER" id="PTHR23037">
    <property type="entry name" value="CYTOKINE RECEPTOR"/>
    <property type="match status" value="1"/>
</dbReference>
<dbReference type="GO" id="GO:0004896">
    <property type="term" value="F:cytokine receptor activity"/>
    <property type="evidence" value="ECO:0007669"/>
    <property type="project" value="TreeGrafter"/>
</dbReference>
<evidence type="ECO:0000256" key="7">
    <source>
        <dbReference type="ARBA" id="ARBA00023170"/>
    </source>
</evidence>
<evidence type="ECO:0000256" key="6">
    <source>
        <dbReference type="ARBA" id="ARBA00023157"/>
    </source>
</evidence>
<dbReference type="SMART" id="SM00409">
    <property type="entry name" value="IG"/>
    <property type="match status" value="1"/>
</dbReference>
<dbReference type="InterPro" id="IPR007110">
    <property type="entry name" value="Ig-like_dom"/>
</dbReference>
<keyword evidence="6" id="KW-1015">Disulfide bond</keyword>
<comment type="caution">
    <text evidence="12">The sequence shown here is derived from an EMBL/GenBank/DDBJ whole genome shotgun (WGS) entry which is preliminary data.</text>
</comment>
<evidence type="ECO:0000313" key="13">
    <source>
        <dbReference type="Proteomes" id="UP000092124"/>
    </source>
</evidence>
<dbReference type="InterPro" id="IPR013783">
    <property type="entry name" value="Ig-like_fold"/>
</dbReference>
<evidence type="ECO:0000256" key="10">
    <source>
        <dbReference type="SAM" id="MobiDB-lite"/>
    </source>
</evidence>
<organism evidence="12 13">
    <name type="scientific">Neotoma lepida</name>
    <name type="common">Desert woodrat</name>
    <dbReference type="NCBI Taxonomy" id="56216"/>
    <lineage>
        <taxon>Eukaryota</taxon>
        <taxon>Metazoa</taxon>
        <taxon>Chordata</taxon>
        <taxon>Craniata</taxon>
        <taxon>Vertebrata</taxon>
        <taxon>Euteleostomi</taxon>
        <taxon>Mammalia</taxon>
        <taxon>Eutheria</taxon>
        <taxon>Euarchontoglires</taxon>
        <taxon>Glires</taxon>
        <taxon>Rodentia</taxon>
        <taxon>Myomorpha</taxon>
        <taxon>Muroidea</taxon>
        <taxon>Cricetidae</taxon>
        <taxon>Neotominae</taxon>
        <taxon>Neotoma</taxon>
    </lineage>
</organism>
<feature type="domain" description="Ig-like" evidence="11">
    <location>
        <begin position="1"/>
        <end position="63"/>
    </location>
</feature>
<dbReference type="Pfam" id="PF09240">
    <property type="entry name" value="IL6Ra-bind"/>
    <property type="match status" value="1"/>
</dbReference>
<keyword evidence="9" id="KW-0393">Immunoglobulin domain</keyword>
<dbReference type="PANTHER" id="PTHR23037:SF35">
    <property type="entry name" value="FIBRONECTIN TYPE-III DOMAIN-CONTAINING PROTEIN"/>
    <property type="match status" value="1"/>
</dbReference>
<comment type="subcellular location">
    <subcellularLocation>
        <location evidence="1">Membrane</location>
        <topology evidence="1">Single-pass type I membrane protein</topology>
    </subcellularLocation>
</comment>
<keyword evidence="3" id="KW-0732">Signal</keyword>
<reference evidence="12 13" key="1">
    <citation type="submission" date="2016-06" db="EMBL/GenBank/DDBJ databases">
        <title>The Draft Genome Sequence and Annotation of the Desert Woodrat Neotoma lepida.</title>
        <authorList>
            <person name="Campbell M."/>
            <person name="Oakeson K.F."/>
            <person name="Yandell M."/>
            <person name="Halpert J.R."/>
            <person name="Dearing D."/>
        </authorList>
    </citation>
    <scope>NUCLEOTIDE SEQUENCE [LARGE SCALE GENOMIC DNA]</scope>
    <source>
        <strain evidence="12">417</strain>
        <tissue evidence="12">Liver</tissue>
    </source>
</reference>
<dbReference type="OrthoDB" id="8634471at2759"/>
<keyword evidence="5" id="KW-0472">Membrane</keyword>
<dbReference type="EMBL" id="LZPO01007946">
    <property type="protein sequence ID" value="OBS83315.1"/>
    <property type="molecule type" value="Genomic_DNA"/>
</dbReference>
<gene>
    <name evidence="12" type="ORF">A6R68_22733</name>
</gene>
<dbReference type="SMART" id="SM00408">
    <property type="entry name" value="IGc2"/>
    <property type="match status" value="1"/>
</dbReference>
<dbReference type="InterPro" id="IPR013151">
    <property type="entry name" value="Immunoglobulin_dom"/>
</dbReference>
<feature type="non-terminal residue" evidence="12">
    <location>
        <position position="1"/>
    </location>
</feature>
<dbReference type="AlphaFoldDB" id="A0A1A6HZ70"/>
<dbReference type="STRING" id="56216.A0A1A6HZ70"/>
<evidence type="ECO:0000313" key="12">
    <source>
        <dbReference type="EMBL" id="OBS83315.1"/>
    </source>
</evidence>
<evidence type="ECO:0000256" key="2">
    <source>
        <dbReference type="ARBA" id="ARBA00022692"/>
    </source>
</evidence>
<evidence type="ECO:0000256" key="9">
    <source>
        <dbReference type="ARBA" id="ARBA00023319"/>
    </source>
</evidence>
<accession>A0A1A6HZ70</accession>
<keyword evidence="4" id="KW-1133">Transmembrane helix</keyword>
<evidence type="ECO:0000256" key="1">
    <source>
        <dbReference type="ARBA" id="ARBA00004479"/>
    </source>
</evidence>
<feature type="region of interest" description="Disordered" evidence="10">
    <location>
        <begin position="260"/>
        <end position="280"/>
    </location>
</feature>